<keyword evidence="2 5" id="KW-0479">Metal-binding</keyword>
<accession>A0A372JKN2</accession>
<evidence type="ECO:0000256" key="6">
    <source>
        <dbReference type="RuleBase" id="RU364048"/>
    </source>
</evidence>
<dbReference type="Proteomes" id="UP000261811">
    <property type="component" value="Unassembled WGS sequence"/>
</dbReference>
<evidence type="ECO:0000256" key="1">
    <source>
        <dbReference type="ARBA" id="ARBA00006787"/>
    </source>
</evidence>
<comment type="cofactor">
    <cofactor evidence="5 6">
        <name>Fe(2+)</name>
        <dbReference type="ChEBI" id="CHEBI:29033"/>
    </cofactor>
    <text evidence="5 6">Binds 1 Fe(2+) ion per subunit.</text>
</comment>
<feature type="binding site" evidence="5">
    <location>
        <position position="258"/>
    </location>
    <ligand>
        <name>Fe cation</name>
        <dbReference type="ChEBI" id="CHEBI:24875"/>
        <note>catalytic</note>
    </ligand>
</feature>
<dbReference type="OrthoDB" id="6636843at2"/>
<comment type="caution">
    <text evidence="7">The sequence shown here is derived from an EMBL/GenBank/DDBJ whole genome shotgun (WGS) entry which is preliminary data.</text>
</comment>
<dbReference type="GO" id="GO:0010436">
    <property type="term" value="F:carotenoid dioxygenase activity"/>
    <property type="evidence" value="ECO:0007669"/>
    <property type="project" value="TreeGrafter"/>
</dbReference>
<dbReference type="Pfam" id="PF03055">
    <property type="entry name" value="RPE65"/>
    <property type="match status" value="1"/>
</dbReference>
<dbReference type="AlphaFoldDB" id="A0A372JKN2"/>
<dbReference type="EC" id="1.13.11.-" evidence="6"/>
<keyword evidence="4 5" id="KW-0408">Iron</keyword>
<dbReference type="PANTHER" id="PTHR10543">
    <property type="entry name" value="BETA-CAROTENE DIOXYGENASE"/>
    <property type="match status" value="1"/>
</dbReference>
<reference evidence="7 8" key="1">
    <citation type="submission" date="2018-08" db="EMBL/GenBank/DDBJ databases">
        <title>Actinomadura jelena sp. nov., a novel Actinomycete isolated from soil in Chad.</title>
        <authorList>
            <person name="Shi L."/>
        </authorList>
    </citation>
    <scope>NUCLEOTIDE SEQUENCE [LARGE SCALE GENOMIC DNA]</scope>
    <source>
        <strain evidence="7 8">NEAU-G17</strain>
    </source>
</reference>
<feature type="binding site" evidence="5">
    <location>
        <position position="147"/>
    </location>
    <ligand>
        <name>Fe cation</name>
        <dbReference type="ChEBI" id="CHEBI:24875"/>
        <note>catalytic</note>
    </ligand>
</feature>
<gene>
    <name evidence="7" type="ORF">DZF91_19995</name>
</gene>
<evidence type="ECO:0000256" key="5">
    <source>
        <dbReference type="PIRSR" id="PIRSR604294-1"/>
    </source>
</evidence>
<keyword evidence="6 7" id="KW-0223">Dioxygenase</keyword>
<dbReference type="RefSeq" id="WP_117358985.1">
    <property type="nucleotide sequence ID" value="NZ_QURH01000317.1"/>
</dbReference>
<dbReference type="PANTHER" id="PTHR10543:SF89">
    <property type="entry name" value="CAROTENOID 9,10(9',10')-CLEAVAGE DIOXYGENASE 1"/>
    <property type="match status" value="1"/>
</dbReference>
<feature type="binding site" evidence="5">
    <location>
        <position position="450"/>
    </location>
    <ligand>
        <name>Fe cation</name>
        <dbReference type="ChEBI" id="CHEBI:24875"/>
        <note>catalytic</note>
    </ligand>
</feature>
<evidence type="ECO:0000313" key="8">
    <source>
        <dbReference type="Proteomes" id="UP000261811"/>
    </source>
</evidence>
<feature type="binding site" evidence="5">
    <location>
        <position position="195"/>
    </location>
    <ligand>
        <name>Fe cation</name>
        <dbReference type="ChEBI" id="CHEBI:24875"/>
        <note>catalytic</note>
    </ligand>
</feature>
<protein>
    <recommendedName>
        <fullName evidence="6">Dioxygenase</fullName>
        <ecNumber evidence="6">1.13.11.-</ecNumber>
    </recommendedName>
</protein>
<keyword evidence="3 6" id="KW-0560">Oxidoreductase</keyword>
<dbReference type="GO" id="GO:0016121">
    <property type="term" value="P:carotene catabolic process"/>
    <property type="evidence" value="ECO:0007669"/>
    <property type="project" value="TreeGrafter"/>
</dbReference>
<proteinExistence type="inferred from homology"/>
<keyword evidence="8" id="KW-1185">Reference proteome</keyword>
<dbReference type="GO" id="GO:0046872">
    <property type="term" value="F:metal ion binding"/>
    <property type="evidence" value="ECO:0007669"/>
    <property type="project" value="UniProtKB-KW"/>
</dbReference>
<evidence type="ECO:0000256" key="3">
    <source>
        <dbReference type="ARBA" id="ARBA00023002"/>
    </source>
</evidence>
<name>A0A372JKN2_9ACTN</name>
<dbReference type="InterPro" id="IPR004294">
    <property type="entry name" value="Carotenoid_Oase"/>
</dbReference>
<sequence>MDLWLEGHRAPVPDETTAHDLPVAGALPPELNGRYLRNGPNPKPGEPSAHWFTGHGMVHGVRLRDGRAEWYRNRWVRTRRFTDGTPFVRADGTLDLTSVQANTHVVAHDGTVYALVEAGLPYELTPDLDTVGPCDFGGLLTTAMTAHPKRDPRTGDLLFFGYGFIPPHLTYHRLSADGKLVESREVAVPGPTMMHDFAITENHVVWLDLPMVFDLELAGRGAMPFRWDDSYGARLGVMPRVGDGPVRWFDVDPCYVFHVGNAYENGRGGVVLTGARYRDADIAALWGGIGGASSRTEAGTAGPAAPRAAAAGAGAASVAAASGTSRLHRWTLDLATGRASEEVLDDRDVEFPTLDDGRTGLPHRYLYTVAAGSSLVKYDLRTGTAAERGFGGHVGEAVFVPAEDARSEDEGWLLTIASDRAGSRLLVLDAADLSERARVELPRRVPAGFHGSWIPDSDVR</sequence>
<evidence type="ECO:0000313" key="7">
    <source>
        <dbReference type="EMBL" id="RFU39888.1"/>
    </source>
</evidence>
<dbReference type="EMBL" id="QURH01000317">
    <property type="protein sequence ID" value="RFU39888.1"/>
    <property type="molecule type" value="Genomic_DNA"/>
</dbReference>
<organism evidence="7 8">
    <name type="scientific">Actinomadura logoneensis</name>
    <dbReference type="NCBI Taxonomy" id="2293572"/>
    <lineage>
        <taxon>Bacteria</taxon>
        <taxon>Bacillati</taxon>
        <taxon>Actinomycetota</taxon>
        <taxon>Actinomycetes</taxon>
        <taxon>Streptosporangiales</taxon>
        <taxon>Thermomonosporaceae</taxon>
        <taxon>Actinomadura</taxon>
    </lineage>
</organism>
<evidence type="ECO:0000256" key="2">
    <source>
        <dbReference type="ARBA" id="ARBA00022723"/>
    </source>
</evidence>
<evidence type="ECO:0000256" key="4">
    <source>
        <dbReference type="ARBA" id="ARBA00023004"/>
    </source>
</evidence>
<comment type="similarity">
    <text evidence="1 6">Belongs to the carotenoid oxygenase family.</text>
</comment>